<sequence>MITRRADIDVDCLLAGFLFPANFGTPRKNPSIGYTRLRQTLPTSVYNRANGPRQAGLDPRQLTLYKEDASLERLMFFPELTAKYGLSALYALKTQLSLPPTLIREDRIYHSKAKSIITAIAEADVDLFDSRRVMNKKLRYPIPRLEDLDVRRARYETTTPLSDYTLERHFLLA</sequence>
<proteinExistence type="predicted"/>
<organism evidence="1 2">
    <name type="scientific">Cudoniella acicularis</name>
    <dbReference type="NCBI Taxonomy" id="354080"/>
    <lineage>
        <taxon>Eukaryota</taxon>
        <taxon>Fungi</taxon>
        <taxon>Dikarya</taxon>
        <taxon>Ascomycota</taxon>
        <taxon>Pezizomycotina</taxon>
        <taxon>Leotiomycetes</taxon>
        <taxon>Helotiales</taxon>
        <taxon>Tricladiaceae</taxon>
        <taxon>Cudoniella</taxon>
    </lineage>
</organism>
<comment type="caution">
    <text evidence="1">The sequence shown here is derived from an EMBL/GenBank/DDBJ whole genome shotgun (WGS) entry which is preliminary data.</text>
</comment>
<reference evidence="1 2" key="1">
    <citation type="submission" date="2020-03" db="EMBL/GenBank/DDBJ databases">
        <title>Draft Genome Sequence of Cudoniella acicularis.</title>
        <authorList>
            <person name="Buettner E."/>
            <person name="Kellner H."/>
        </authorList>
    </citation>
    <scope>NUCLEOTIDE SEQUENCE [LARGE SCALE GENOMIC DNA]</scope>
    <source>
        <strain evidence="1 2">DSM 108380</strain>
    </source>
</reference>
<accession>A0A8H4W779</accession>
<dbReference type="AlphaFoldDB" id="A0A8H4W779"/>
<dbReference type="EMBL" id="JAAMPI010000065">
    <property type="protein sequence ID" value="KAF4636447.1"/>
    <property type="molecule type" value="Genomic_DNA"/>
</dbReference>
<evidence type="ECO:0000313" key="2">
    <source>
        <dbReference type="Proteomes" id="UP000566819"/>
    </source>
</evidence>
<dbReference type="Proteomes" id="UP000566819">
    <property type="component" value="Unassembled WGS sequence"/>
</dbReference>
<evidence type="ECO:0000313" key="1">
    <source>
        <dbReference type="EMBL" id="KAF4636447.1"/>
    </source>
</evidence>
<protein>
    <submittedName>
        <fullName evidence="1">Uncharacterized protein</fullName>
    </submittedName>
</protein>
<gene>
    <name evidence="1" type="ORF">G7Y89_g1631</name>
</gene>
<keyword evidence="2" id="KW-1185">Reference proteome</keyword>
<name>A0A8H4W779_9HELO</name>